<evidence type="ECO:0000313" key="2">
    <source>
        <dbReference type="Proteomes" id="UP000287547"/>
    </source>
</evidence>
<evidence type="ECO:0008006" key="3">
    <source>
        <dbReference type="Google" id="ProtNLM"/>
    </source>
</evidence>
<reference evidence="1 2" key="1">
    <citation type="submission" date="2018-05" db="EMBL/GenBank/DDBJ databases">
        <title>Evolution of GPA BGCs.</title>
        <authorList>
            <person name="Waglechner N."/>
            <person name="Wright G.D."/>
        </authorList>
    </citation>
    <scope>NUCLEOTIDE SEQUENCE [LARGE SCALE GENOMIC DNA]</scope>
    <source>
        <strain evidence="1 2">A82846</strain>
    </source>
</reference>
<dbReference type="SUPFAM" id="SSF53335">
    <property type="entry name" value="S-adenosyl-L-methionine-dependent methyltransferases"/>
    <property type="match status" value="1"/>
</dbReference>
<organism evidence="1 2">
    <name type="scientific">Kibdelosporangium aridum</name>
    <dbReference type="NCBI Taxonomy" id="2030"/>
    <lineage>
        <taxon>Bacteria</taxon>
        <taxon>Bacillati</taxon>
        <taxon>Actinomycetota</taxon>
        <taxon>Actinomycetes</taxon>
        <taxon>Pseudonocardiales</taxon>
        <taxon>Pseudonocardiaceae</taxon>
        <taxon>Kibdelosporangium</taxon>
    </lineage>
</organism>
<protein>
    <recommendedName>
        <fullName evidence="3">Methyltransferase domain-containing protein</fullName>
    </recommendedName>
</protein>
<dbReference type="EMBL" id="QHKI01000006">
    <property type="protein sequence ID" value="RSM87462.1"/>
    <property type="molecule type" value="Genomic_DNA"/>
</dbReference>
<evidence type="ECO:0000313" key="1">
    <source>
        <dbReference type="EMBL" id="RSM87462.1"/>
    </source>
</evidence>
<dbReference type="AlphaFoldDB" id="A0A428ZH91"/>
<dbReference type="InterPro" id="IPR029063">
    <property type="entry name" value="SAM-dependent_MTases_sf"/>
</dbReference>
<sequence>MLRIELSRGVGAIRDSIKEKGIVATANLVVATAAGQVAFPVTKARRQRERFTFRGHELPYTLHRYNNAYRNERTVEISIAMWFLSGEDNGRVLEIGNVLAHYGVTGQTVLDKYETVPGVCNDDIVDYTPEQPFDTVLAVSTLEHVGWDERPREPEKVFRAFESVRNCVAPGGKLLVTVPIGHNRALDEGLRSGKLKFQQETWLVRTAKRNEWREADRDEALSKEYGRPFRNANAIFVGSENV</sequence>
<dbReference type="Gene3D" id="3.40.50.150">
    <property type="entry name" value="Vaccinia Virus protein VP39"/>
    <property type="match status" value="1"/>
</dbReference>
<accession>A0A428ZH91</accession>
<proteinExistence type="predicted"/>
<comment type="caution">
    <text evidence="1">The sequence shown here is derived from an EMBL/GenBank/DDBJ whole genome shotgun (WGS) entry which is preliminary data.</text>
</comment>
<dbReference type="Proteomes" id="UP000287547">
    <property type="component" value="Unassembled WGS sequence"/>
</dbReference>
<gene>
    <name evidence="1" type="ORF">DMH04_10570</name>
</gene>
<name>A0A428ZH91_KIBAR</name>